<dbReference type="InterPro" id="IPR001347">
    <property type="entry name" value="SIS_dom"/>
</dbReference>
<dbReference type="CDD" id="cd00714">
    <property type="entry name" value="GFAT"/>
    <property type="match status" value="1"/>
</dbReference>
<keyword evidence="12" id="KW-1185">Reference proteome</keyword>
<reference evidence="11 12" key="1">
    <citation type="submission" date="2022-06" db="EMBL/GenBank/DDBJ databases">
        <title>Leptospira isolates from biofilms formed at urban environments.</title>
        <authorList>
            <person name="Ribeiro P.S."/>
            <person name="Sousa T."/>
            <person name="Carvalho N."/>
            <person name="Aburjaile F."/>
            <person name="Neves F."/>
            <person name="Oliveira D."/>
            <person name="Blanco L."/>
            <person name="Lima J."/>
            <person name="Costa F."/>
            <person name="Brenig B."/>
            <person name="Soares S."/>
            <person name="Ramos R."/>
            <person name="Goes-Neto A."/>
            <person name="Matiuzzi M."/>
            <person name="Azevedo V."/>
            <person name="Ristow P."/>
        </authorList>
    </citation>
    <scope>NUCLEOTIDE SEQUENCE [LARGE SCALE GENOMIC DNA]</scope>
    <source>
        <strain evidence="11 12">VSF25</strain>
    </source>
</reference>
<keyword evidence="7" id="KW-0315">Glutamine amidotransferase</keyword>
<keyword evidence="6" id="KW-0677">Repeat</keyword>
<feature type="active site" description="Nucleophile; for GATase activity" evidence="8">
    <location>
        <position position="36"/>
    </location>
</feature>
<dbReference type="NCBIfam" id="TIGR01135">
    <property type="entry name" value="glmS"/>
    <property type="match status" value="1"/>
</dbReference>
<dbReference type="Proteomes" id="UP001209737">
    <property type="component" value="Unassembled WGS sequence"/>
</dbReference>
<comment type="function">
    <text evidence="8">Catalyzes the first step in hexosamine metabolism, converting fructose-6P into glucosamine-6P using glutamine as a nitrogen source.</text>
</comment>
<comment type="subunit">
    <text evidence="8">Homodimer.</text>
</comment>
<comment type="catalytic activity">
    <reaction evidence="1 8">
        <text>D-fructose 6-phosphate + L-glutamine = D-glucosamine 6-phosphate + L-glutamate</text>
        <dbReference type="Rhea" id="RHEA:13237"/>
        <dbReference type="ChEBI" id="CHEBI:29985"/>
        <dbReference type="ChEBI" id="CHEBI:58359"/>
        <dbReference type="ChEBI" id="CHEBI:58725"/>
        <dbReference type="ChEBI" id="CHEBI:61527"/>
        <dbReference type="EC" id="2.6.1.16"/>
    </reaction>
</comment>
<evidence type="ECO:0000313" key="12">
    <source>
        <dbReference type="Proteomes" id="UP001209737"/>
    </source>
</evidence>
<gene>
    <name evidence="8 11" type="primary">glmS</name>
    <name evidence="11" type="ORF">ND812_05325</name>
</gene>
<evidence type="ECO:0000256" key="2">
    <source>
        <dbReference type="ARBA" id="ARBA00012916"/>
    </source>
</evidence>
<dbReference type="InterPro" id="IPR047084">
    <property type="entry name" value="GFAT_N"/>
</dbReference>
<evidence type="ECO:0000256" key="6">
    <source>
        <dbReference type="ARBA" id="ARBA00022737"/>
    </source>
</evidence>
<evidence type="ECO:0000256" key="4">
    <source>
        <dbReference type="ARBA" id="ARBA00022576"/>
    </source>
</evidence>
<dbReference type="CDD" id="cd05009">
    <property type="entry name" value="SIS_GlmS_GlmD_2"/>
    <property type="match status" value="1"/>
</dbReference>
<protein>
    <recommendedName>
        <fullName evidence="3 8">Glutamine--fructose-6-phosphate aminotransferase [isomerizing]</fullName>
        <ecNumber evidence="2 8">2.6.1.16</ecNumber>
    </recommendedName>
    <alternativeName>
        <fullName evidence="8">D-fructose-6-phosphate amidotransferase</fullName>
    </alternativeName>
    <alternativeName>
        <fullName evidence="8">GFAT</fullName>
    </alternativeName>
    <alternativeName>
        <fullName evidence="8">Glucosamine-6-phosphate synthase</fullName>
    </alternativeName>
    <alternativeName>
        <fullName evidence="8">Hexosephosphate aminotransferase</fullName>
    </alternativeName>
    <alternativeName>
        <fullName evidence="8">L-glutamine--D-fructose-6-phosphate amidotransferase</fullName>
    </alternativeName>
</protein>
<dbReference type="CDD" id="cd05008">
    <property type="entry name" value="SIS_GlmS_GlmD_1"/>
    <property type="match status" value="1"/>
</dbReference>
<dbReference type="Gene3D" id="3.40.50.10490">
    <property type="entry name" value="Glucose-6-phosphate isomerase like protein, domain 1"/>
    <property type="match status" value="2"/>
</dbReference>
<dbReference type="Pfam" id="PF13522">
    <property type="entry name" value="GATase_6"/>
    <property type="match status" value="1"/>
</dbReference>
<comment type="subcellular location">
    <subcellularLocation>
        <location evidence="8">Cytoplasm</location>
    </subcellularLocation>
</comment>
<dbReference type="InterPro" id="IPR046348">
    <property type="entry name" value="SIS_dom_sf"/>
</dbReference>
<sequence>MDPHSAFQYGTNLSSYYRNKIQIRFGIYLKEGKTMCGIVGYLGKRQALPVIIKGLKRLEYRGYDSAGVALLNGGLEIVKKKGKVADLETEIGNRKLEASLGIGHTRWATHGEPNDRNAHPHTSSDGKLAIIHNGIIENYSSIKKELESNGHIFKSDTDSEVLIHLIEEIKKQNQCSIEEAVRLALNEVVGAYAIVVLSKDNERSMIAARKGSPLVIGIGEDEYFVASDATPIIEYTNNVTYLNDQEMAIIKDGSLVVKNLENVTKTPFIQKLELDLEDIEKGGYPHFMLKEIFEQPKSIQDAMRGRLVSREHHLFLSGIDQYLNRFLNADRLILVGCGTSWHAGLIGEYLFEDLARIPTEVEYASEFRYRNPIVTERDVVIAVSQSGETADTLAAIELAKSRGALIFGVCNVVGSSIARASHAGAYLHAGPEIGVASTKAFTSQVTILTMMALYLGLKKGSISLSDYQTLLLELDSIPDKVAKILTKDEEIRSISEHYYRASNFLYLGRGFNFPVALEGALKLKEISYIHAEGYPAAEMKHGPIALIDEDMPVVFIATKDSSYEKVISNIQEVKARKGKVIAVVTEGDTEIKGMADFTFEIPKTADALVPLLAVIPLQLLSYHIAILRGCNVDQPRNLAKSVTVE</sequence>
<feature type="domain" description="Glutamine amidotransferase type-2" evidence="9">
    <location>
        <begin position="36"/>
        <end position="253"/>
    </location>
</feature>
<keyword evidence="8" id="KW-0963">Cytoplasm</keyword>
<dbReference type="EMBL" id="JAMQPV010000001">
    <property type="protein sequence ID" value="MCW7461503.1"/>
    <property type="molecule type" value="Genomic_DNA"/>
</dbReference>
<dbReference type="InterPro" id="IPR035466">
    <property type="entry name" value="GlmS/AgaS_SIS"/>
</dbReference>
<evidence type="ECO:0000256" key="1">
    <source>
        <dbReference type="ARBA" id="ARBA00001031"/>
    </source>
</evidence>
<dbReference type="SUPFAM" id="SSF56235">
    <property type="entry name" value="N-terminal nucleophile aminohydrolases (Ntn hydrolases)"/>
    <property type="match status" value="1"/>
</dbReference>
<organism evidence="11 12">
    <name type="scientific">Leptospira limi</name>
    <dbReference type="NCBI Taxonomy" id="2950023"/>
    <lineage>
        <taxon>Bacteria</taxon>
        <taxon>Pseudomonadati</taxon>
        <taxon>Spirochaetota</taxon>
        <taxon>Spirochaetia</taxon>
        <taxon>Leptospirales</taxon>
        <taxon>Leptospiraceae</taxon>
        <taxon>Leptospira</taxon>
    </lineage>
</organism>
<dbReference type="Gene3D" id="3.60.20.10">
    <property type="entry name" value="Glutamine Phosphoribosylpyrophosphate, subunit 1, domain 1"/>
    <property type="match status" value="1"/>
</dbReference>
<evidence type="ECO:0000256" key="8">
    <source>
        <dbReference type="HAMAP-Rule" id="MF_00164"/>
    </source>
</evidence>
<evidence type="ECO:0000259" key="10">
    <source>
        <dbReference type="PROSITE" id="PS51464"/>
    </source>
</evidence>
<evidence type="ECO:0000256" key="5">
    <source>
        <dbReference type="ARBA" id="ARBA00022679"/>
    </source>
</evidence>
<dbReference type="InterPro" id="IPR035490">
    <property type="entry name" value="GlmS/FrlB_SIS"/>
</dbReference>
<dbReference type="Pfam" id="PF01380">
    <property type="entry name" value="SIS"/>
    <property type="match status" value="2"/>
</dbReference>
<dbReference type="GO" id="GO:0004360">
    <property type="term" value="F:glutamine-fructose-6-phosphate transaminase (isomerizing) activity"/>
    <property type="evidence" value="ECO:0007669"/>
    <property type="project" value="UniProtKB-EC"/>
</dbReference>
<evidence type="ECO:0000259" key="9">
    <source>
        <dbReference type="PROSITE" id="PS51278"/>
    </source>
</evidence>
<name>A0ABT3LUV0_9LEPT</name>
<dbReference type="PROSITE" id="PS51278">
    <property type="entry name" value="GATASE_TYPE_2"/>
    <property type="match status" value="1"/>
</dbReference>
<evidence type="ECO:0000313" key="11">
    <source>
        <dbReference type="EMBL" id="MCW7461503.1"/>
    </source>
</evidence>
<feature type="domain" description="SIS" evidence="10">
    <location>
        <begin position="494"/>
        <end position="635"/>
    </location>
</feature>
<comment type="caution">
    <text evidence="11">The sequence shown here is derived from an EMBL/GenBank/DDBJ whole genome shotgun (WGS) entry which is preliminary data.</text>
</comment>
<keyword evidence="5 8" id="KW-0808">Transferase</keyword>
<keyword evidence="4 8" id="KW-0032">Aminotransferase</keyword>
<dbReference type="EC" id="2.6.1.16" evidence="2 8"/>
<dbReference type="PANTHER" id="PTHR10937">
    <property type="entry name" value="GLUCOSAMINE--FRUCTOSE-6-PHOSPHATE AMINOTRANSFERASE, ISOMERIZING"/>
    <property type="match status" value="1"/>
</dbReference>
<feature type="initiator methionine" description="Removed" evidence="8">
    <location>
        <position position="35"/>
    </location>
</feature>
<dbReference type="HAMAP" id="MF_00164">
    <property type="entry name" value="GlmS"/>
    <property type="match status" value="1"/>
</dbReference>
<accession>A0ABT3LUV0</accession>
<dbReference type="InterPro" id="IPR005855">
    <property type="entry name" value="GFAT"/>
</dbReference>
<evidence type="ECO:0000256" key="3">
    <source>
        <dbReference type="ARBA" id="ARBA00016090"/>
    </source>
</evidence>
<feature type="active site" description="For Fru-6P isomerization activity" evidence="8">
    <location>
        <position position="640"/>
    </location>
</feature>
<proteinExistence type="inferred from homology"/>
<dbReference type="NCBIfam" id="NF001484">
    <property type="entry name" value="PRK00331.1"/>
    <property type="match status" value="1"/>
</dbReference>
<dbReference type="PROSITE" id="PS51464">
    <property type="entry name" value="SIS"/>
    <property type="match status" value="2"/>
</dbReference>
<feature type="domain" description="SIS" evidence="10">
    <location>
        <begin position="322"/>
        <end position="461"/>
    </location>
</feature>
<dbReference type="SUPFAM" id="SSF53697">
    <property type="entry name" value="SIS domain"/>
    <property type="match status" value="1"/>
</dbReference>
<dbReference type="InterPro" id="IPR017932">
    <property type="entry name" value="GATase_2_dom"/>
</dbReference>
<evidence type="ECO:0000256" key="7">
    <source>
        <dbReference type="ARBA" id="ARBA00022962"/>
    </source>
</evidence>
<dbReference type="PANTHER" id="PTHR10937:SF0">
    <property type="entry name" value="GLUTAMINE--FRUCTOSE-6-PHOSPHATE TRANSAMINASE (ISOMERIZING)"/>
    <property type="match status" value="1"/>
</dbReference>
<dbReference type="InterPro" id="IPR029055">
    <property type="entry name" value="Ntn_hydrolases_N"/>
</dbReference>